<name>F8FBT2_PAEMK</name>
<reference evidence="1 2" key="2">
    <citation type="journal article" date="2013" name="Genome Announc.">
        <title>Genome Sequence of Growth-Improving Paenibacillus mucilaginosus Strain KNP414.</title>
        <authorList>
            <person name="Lu J.J."/>
            <person name="Wang J.F."/>
            <person name="Hu X.F."/>
        </authorList>
    </citation>
    <scope>NUCLEOTIDE SEQUENCE [LARGE SCALE GENOMIC DNA]</scope>
    <source>
        <strain evidence="1 2">KNP414</strain>
    </source>
</reference>
<protein>
    <submittedName>
        <fullName evidence="1">Uncharacterized protein</fullName>
    </submittedName>
</protein>
<dbReference type="HOGENOM" id="CLU_2827059_0_0_9"/>
<dbReference type="RefSeq" id="WP_013918286.1">
    <property type="nucleotide sequence ID" value="NC_015690.1"/>
</dbReference>
<evidence type="ECO:0000313" key="2">
    <source>
        <dbReference type="Proteomes" id="UP000006620"/>
    </source>
</evidence>
<gene>
    <name evidence="1" type="ordered locus">KNP414_04603</name>
</gene>
<accession>F8FBT2</accession>
<dbReference type="AlphaFoldDB" id="F8FBT2"/>
<dbReference type="KEGG" id="pms:KNP414_04603"/>
<dbReference type="EMBL" id="CP002869">
    <property type="protein sequence ID" value="AEI43133.1"/>
    <property type="molecule type" value="Genomic_DNA"/>
</dbReference>
<dbReference type="Proteomes" id="UP000006620">
    <property type="component" value="Chromosome"/>
</dbReference>
<evidence type="ECO:0000313" key="1">
    <source>
        <dbReference type="EMBL" id="AEI43133.1"/>
    </source>
</evidence>
<organism evidence="1 2">
    <name type="scientific">Paenibacillus mucilaginosus (strain KNP414)</name>
    <dbReference type="NCBI Taxonomy" id="1036673"/>
    <lineage>
        <taxon>Bacteria</taxon>
        <taxon>Bacillati</taxon>
        <taxon>Bacillota</taxon>
        <taxon>Bacilli</taxon>
        <taxon>Bacillales</taxon>
        <taxon>Paenibacillaceae</taxon>
        <taxon>Paenibacillus</taxon>
    </lineage>
</organism>
<proteinExistence type="predicted"/>
<reference evidence="2" key="1">
    <citation type="submission" date="2011-06" db="EMBL/GenBank/DDBJ databases">
        <title>Complete genome sequence of Paenibacillus mucilaginosus KNP414.</title>
        <authorList>
            <person name="Wang J."/>
            <person name="Hu S."/>
            <person name="Hu X."/>
            <person name="Zhang B."/>
            <person name="Dong D."/>
            <person name="Zhang S."/>
            <person name="Zhao K."/>
            <person name="Wu D."/>
        </authorList>
    </citation>
    <scope>NUCLEOTIDE SEQUENCE [LARGE SCALE GENOMIC DNA]</scope>
    <source>
        <strain evidence="2">KNP414</strain>
    </source>
</reference>
<sequence>MTTAVNTLLSQIAGSPSTLSALTEQPEQLGAKLGFNAAQLSALRSADRFERPMRPVTFTTGTTISV</sequence>
<dbReference type="PATRIC" id="fig|1036673.3.peg.4233"/>